<dbReference type="InterPro" id="IPR003673">
    <property type="entry name" value="CoA-Trfase_fam_III"/>
</dbReference>
<feature type="region of interest" description="Disordered" evidence="2">
    <location>
        <begin position="360"/>
        <end position="393"/>
    </location>
</feature>
<evidence type="ECO:0000256" key="2">
    <source>
        <dbReference type="SAM" id="MobiDB-lite"/>
    </source>
</evidence>
<dbReference type="PANTHER" id="PTHR48207:SF3">
    <property type="entry name" value="SUCCINATE--HYDROXYMETHYLGLUTARATE COA-TRANSFERASE"/>
    <property type="match status" value="1"/>
</dbReference>
<feature type="compositionally biased region" description="Basic and acidic residues" evidence="2">
    <location>
        <begin position="378"/>
        <end position="393"/>
    </location>
</feature>
<evidence type="ECO:0000256" key="1">
    <source>
        <dbReference type="ARBA" id="ARBA00022679"/>
    </source>
</evidence>
<organism evidence="3 4">
    <name type="scientific">Zwartia hollandica</name>
    <dbReference type="NCBI Taxonomy" id="324606"/>
    <lineage>
        <taxon>Bacteria</taxon>
        <taxon>Pseudomonadati</taxon>
        <taxon>Pseudomonadota</taxon>
        <taxon>Betaproteobacteria</taxon>
        <taxon>Burkholderiales</taxon>
        <taxon>Alcaligenaceae</taxon>
        <taxon>Zwartia</taxon>
    </lineage>
</organism>
<keyword evidence="4" id="KW-1185">Reference proteome</keyword>
<gene>
    <name evidence="3" type="ORF">KZZ10_03570</name>
</gene>
<dbReference type="PANTHER" id="PTHR48207">
    <property type="entry name" value="SUCCINATE--HYDROXYMETHYLGLUTARATE COA-TRANSFERASE"/>
    <property type="match status" value="1"/>
</dbReference>
<protein>
    <submittedName>
        <fullName evidence="3">CoA transferase</fullName>
    </submittedName>
</protein>
<dbReference type="Gene3D" id="3.30.1540.10">
    <property type="entry name" value="formyl-coa transferase, domain 3"/>
    <property type="match status" value="1"/>
</dbReference>
<dbReference type="Gene3D" id="3.40.50.10540">
    <property type="entry name" value="Crotonobetainyl-coa:carnitine coa-transferase, domain 1"/>
    <property type="match status" value="1"/>
</dbReference>
<comment type="caution">
    <text evidence="3">The sequence shown here is derived from an EMBL/GenBank/DDBJ whole genome shotgun (WGS) entry which is preliminary data.</text>
</comment>
<dbReference type="InterPro" id="IPR050483">
    <property type="entry name" value="CoA-transferase_III_domain"/>
</dbReference>
<dbReference type="SUPFAM" id="SSF89796">
    <property type="entry name" value="CoA-transferase family III (CaiB/BaiF)"/>
    <property type="match status" value="1"/>
</dbReference>
<evidence type="ECO:0000313" key="3">
    <source>
        <dbReference type="EMBL" id="MBZ1349714.1"/>
    </source>
</evidence>
<dbReference type="RefSeq" id="WP_259660138.1">
    <property type="nucleotide sequence ID" value="NZ_JAHXRI010000006.1"/>
</dbReference>
<dbReference type="InterPro" id="IPR023606">
    <property type="entry name" value="CoA-Trfase_III_dom_1_sf"/>
</dbReference>
<proteinExistence type="predicted"/>
<reference evidence="3" key="1">
    <citation type="submission" date="2021-07" db="EMBL/GenBank/DDBJ databases">
        <title>New genus and species of the family Alcaligenaceae.</title>
        <authorList>
            <person name="Hahn M.W."/>
        </authorList>
    </citation>
    <scope>NUCLEOTIDE SEQUENCE</scope>
    <source>
        <strain evidence="3">LF4-65</strain>
    </source>
</reference>
<dbReference type="EMBL" id="JAHXRI010000006">
    <property type="protein sequence ID" value="MBZ1349714.1"/>
    <property type="molecule type" value="Genomic_DNA"/>
</dbReference>
<sequence length="393" mass="42674">MNVPIHPHAWLDRDHATGSVAGVRILDLSRVVAGPLCSQMLADHGADVIKVESRLGDETRHLGPPFIEPGQAAYFSALNRGKRSLELDLSKHDDRAVIEALLVQADVLIENFVPGTMEKWGLGYEASLSKKFPQLIYCGISGFGAVGPLGGQPGYDAVLQAMCGLMSINGDINTGPMRTGIPIVDIVTGYNAFAGITMALLARARIGHGQRVDATLFDTALSLLIPHAVNWMASGKTPGLWGNAHPNIPTYNRFDVGDGQMFLGILNDAQFVKFCKKIGRDDLAIDPRFQTNMSRIENREVLHQAMDEALKPFTRAELCKSLMDIGIPAGPVHNVAEALEQAHVVARDMRVKRPDYQGLGLPIKLSATPGQPGRKPPKLGEHNPEILKRDKPD</sequence>
<dbReference type="InterPro" id="IPR044855">
    <property type="entry name" value="CoA-Trfase_III_dom3_sf"/>
</dbReference>
<dbReference type="Pfam" id="PF02515">
    <property type="entry name" value="CoA_transf_3"/>
    <property type="match status" value="1"/>
</dbReference>
<name>A0A953T6D9_9BURK</name>
<dbReference type="AlphaFoldDB" id="A0A953T6D9"/>
<dbReference type="GO" id="GO:0008410">
    <property type="term" value="F:CoA-transferase activity"/>
    <property type="evidence" value="ECO:0007669"/>
    <property type="project" value="TreeGrafter"/>
</dbReference>
<keyword evidence="1 3" id="KW-0808">Transferase</keyword>
<accession>A0A953T6D9</accession>
<dbReference type="Proteomes" id="UP000739565">
    <property type="component" value="Unassembled WGS sequence"/>
</dbReference>
<evidence type="ECO:0000313" key="4">
    <source>
        <dbReference type="Proteomes" id="UP000739565"/>
    </source>
</evidence>